<evidence type="ECO:0000313" key="3">
    <source>
        <dbReference type="Proteomes" id="UP000564385"/>
    </source>
</evidence>
<dbReference type="AlphaFoldDB" id="A0A852VJK4"/>
<dbReference type="Proteomes" id="UP000564385">
    <property type="component" value="Unassembled WGS sequence"/>
</dbReference>
<evidence type="ECO:0000313" key="2">
    <source>
        <dbReference type="EMBL" id="NYF91810.1"/>
    </source>
</evidence>
<protein>
    <recommendedName>
        <fullName evidence="4">DUF4185 domain-containing protein</fullName>
    </recommendedName>
</protein>
<keyword evidence="1" id="KW-0732">Signal</keyword>
<organism evidence="2 3">
    <name type="scientific">Tunturiibacter lichenicola</name>
    <dbReference type="NCBI Taxonomy" id="2051959"/>
    <lineage>
        <taxon>Bacteria</taxon>
        <taxon>Pseudomonadati</taxon>
        <taxon>Acidobacteriota</taxon>
        <taxon>Terriglobia</taxon>
        <taxon>Terriglobales</taxon>
        <taxon>Acidobacteriaceae</taxon>
        <taxon>Tunturiibacter</taxon>
    </lineage>
</organism>
<sequence length="453" mass="48213">MLLRMRFFTFALLVSLFSLSLAGLSSRELAAQTLSAVCQPKVTGQVVVATPAERLAAGRKAQPPITDIYNGFAWPDTPLGVIKTDTGYEFFASDGGYHARQMWQGKWVGNNKAGSVVTTVGTLDKPLGSGDPLDVGVSPNPNSAVNPNYSSYGYIGGGPVYQVPSELAGPGHLLATYHAELPKDALYAALGLAASSDNGQHWTDLGEIIRLNQAYAVGLDGYEIGDGPLVLSPDGKYFYLYFPDWLANGSLHVTNAGGASTTTNVSVARAPVAAVLAAAFGTARSPVQPELSSATELAHPHTVAFEKFYEGQWDLQPAIGGASTDLIPSSAYQGYLDIHYNSELKRYVMLISNDTQFGYAESVDALHWTVPTLLGVYGPIAAYPTAVGFGRRSAHSGQAVLRLLHASADRWFGVVGGLAAAAYADLPVDTSVHPLCVFIKLILFGRYKPTCRY</sequence>
<evidence type="ECO:0008006" key="4">
    <source>
        <dbReference type="Google" id="ProtNLM"/>
    </source>
</evidence>
<comment type="caution">
    <text evidence="2">The sequence shown here is derived from an EMBL/GenBank/DDBJ whole genome shotgun (WGS) entry which is preliminary data.</text>
</comment>
<feature type="chain" id="PRO_5032701239" description="DUF4185 domain-containing protein" evidence="1">
    <location>
        <begin position="31"/>
        <end position="453"/>
    </location>
</feature>
<reference evidence="2 3" key="1">
    <citation type="submission" date="2020-07" db="EMBL/GenBank/DDBJ databases">
        <title>Genomic Encyclopedia of Type Strains, Phase IV (KMG-V): Genome sequencing to study the core and pangenomes of soil and plant-associated prokaryotes.</title>
        <authorList>
            <person name="Whitman W."/>
        </authorList>
    </citation>
    <scope>NUCLEOTIDE SEQUENCE [LARGE SCALE GENOMIC DNA]</scope>
    <source>
        <strain evidence="2 3">M8UP22</strain>
    </source>
</reference>
<accession>A0A852VJK4</accession>
<dbReference type="EMBL" id="JACCCU010000003">
    <property type="protein sequence ID" value="NYF91810.1"/>
    <property type="molecule type" value="Genomic_DNA"/>
</dbReference>
<feature type="signal peptide" evidence="1">
    <location>
        <begin position="1"/>
        <end position="30"/>
    </location>
</feature>
<gene>
    <name evidence="2" type="ORF">HDF08_003929</name>
</gene>
<name>A0A852VJK4_9BACT</name>
<proteinExistence type="predicted"/>
<evidence type="ECO:0000256" key="1">
    <source>
        <dbReference type="SAM" id="SignalP"/>
    </source>
</evidence>